<dbReference type="EC" id="5.6.2.4" evidence="7"/>
<dbReference type="Pfam" id="PF00580">
    <property type="entry name" value="UvrD-helicase"/>
    <property type="match status" value="1"/>
</dbReference>
<dbReference type="InterPro" id="IPR014017">
    <property type="entry name" value="DNA_helicase_UvrD-like_C"/>
</dbReference>
<dbReference type="InterPro" id="IPR000212">
    <property type="entry name" value="DNA_helicase_UvrD/REP"/>
</dbReference>
<feature type="region of interest" description="Disordered" evidence="9">
    <location>
        <begin position="145"/>
        <end position="169"/>
    </location>
</feature>
<dbReference type="EMBL" id="NFKL01000008">
    <property type="protein sequence ID" value="OUP58770.1"/>
    <property type="molecule type" value="Genomic_DNA"/>
</dbReference>
<gene>
    <name evidence="12" type="ORF">B5F15_07125</name>
</gene>
<evidence type="ECO:0000256" key="7">
    <source>
        <dbReference type="ARBA" id="ARBA00034808"/>
    </source>
</evidence>
<proteinExistence type="predicted"/>
<evidence type="ECO:0000256" key="2">
    <source>
        <dbReference type="ARBA" id="ARBA00022801"/>
    </source>
</evidence>
<evidence type="ECO:0000256" key="4">
    <source>
        <dbReference type="ARBA" id="ARBA00022840"/>
    </source>
</evidence>
<dbReference type="InterPro" id="IPR027417">
    <property type="entry name" value="P-loop_NTPase"/>
</dbReference>
<feature type="compositionally biased region" description="Polar residues" evidence="9">
    <location>
        <begin position="148"/>
        <end position="169"/>
    </location>
</feature>
<keyword evidence="3" id="KW-0347">Helicase</keyword>
<comment type="catalytic activity">
    <reaction evidence="6">
        <text>Couples ATP hydrolysis with the unwinding of duplex DNA by translocating in the 3'-5' direction.</text>
        <dbReference type="EC" id="5.6.2.4"/>
    </reaction>
</comment>
<evidence type="ECO:0000313" key="12">
    <source>
        <dbReference type="EMBL" id="OUP58770.1"/>
    </source>
</evidence>
<evidence type="ECO:0000313" key="13">
    <source>
        <dbReference type="Proteomes" id="UP000195326"/>
    </source>
</evidence>
<reference evidence="13" key="1">
    <citation type="submission" date="2017-04" db="EMBL/GenBank/DDBJ databases">
        <title>Function of individual gut microbiota members based on whole genome sequencing of pure cultures obtained from chicken caecum.</title>
        <authorList>
            <person name="Medvecky M."/>
            <person name="Cejkova D."/>
            <person name="Polansky O."/>
            <person name="Karasova D."/>
            <person name="Kubasova T."/>
            <person name="Cizek A."/>
            <person name="Rychlik I."/>
        </authorList>
    </citation>
    <scope>NUCLEOTIDE SEQUENCE [LARGE SCALE GENOMIC DNA]</scope>
    <source>
        <strain evidence="13">An179</strain>
    </source>
</reference>
<dbReference type="Proteomes" id="UP000195326">
    <property type="component" value="Unassembled WGS sequence"/>
</dbReference>
<dbReference type="Pfam" id="PF13361">
    <property type="entry name" value="UvrD_C"/>
    <property type="match status" value="1"/>
</dbReference>
<accession>A0A1Y4LSE8</accession>
<dbReference type="PANTHER" id="PTHR11070">
    <property type="entry name" value="UVRD / RECB / PCRA DNA HELICASE FAMILY MEMBER"/>
    <property type="match status" value="1"/>
</dbReference>
<dbReference type="GO" id="GO:0043138">
    <property type="term" value="F:3'-5' DNA helicase activity"/>
    <property type="evidence" value="ECO:0007669"/>
    <property type="project" value="UniProtKB-EC"/>
</dbReference>
<dbReference type="GO" id="GO:0003677">
    <property type="term" value="F:DNA binding"/>
    <property type="evidence" value="ECO:0007669"/>
    <property type="project" value="InterPro"/>
</dbReference>
<keyword evidence="4" id="KW-0067">ATP-binding</keyword>
<evidence type="ECO:0000256" key="8">
    <source>
        <dbReference type="ARBA" id="ARBA00048988"/>
    </source>
</evidence>
<evidence type="ECO:0000256" key="1">
    <source>
        <dbReference type="ARBA" id="ARBA00022741"/>
    </source>
</evidence>
<evidence type="ECO:0000256" key="5">
    <source>
        <dbReference type="ARBA" id="ARBA00023235"/>
    </source>
</evidence>
<keyword evidence="1" id="KW-0547">Nucleotide-binding</keyword>
<evidence type="ECO:0000259" key="11">
    <source>
        <dbReference type="Pfam" id="PF13361"/>
    </source>
</evidence>
<evidence type="ECO:0000256" key="3">
    <source>
        <dbReference type="ARBA" id="ARBA00022806"/>
    </source>
</evidence>
<dbReference type="Gene3D" id="3.40.50.300">
    <property type="entry name" value="P-loop containing nucleotide triphosphate hydrolases"/>
    <property type="match status" value="2"/>
</dbReference>
<protein>
    <recommendedName>
        <fullName evidence="7">DNA 3'-5' helicase</fullName>
        <ecNumber evidence="7">5.6.2.4</ecNumber>
    </recommendedName>
</protein>
<evidence type="ECO:0000259" key="10">
    <source>
        <dbReference type="Pfam" id="PF00580"/>
    </source>
</evidence>
<feature type="domain" description="UvrD-like helicase ATP-binding" evidence="10">
    <location>
        <begin position="199"/>
        <end position="291"/>
    </location>
</feature>
<organism evidence="12 13">
    <name type="scientific">Butyricicoccus pullicaecorum</name>
    <dbReference type="NCBI Taxonomy" id="501571"/>
    <lineage>
        <taxon>Bacteria</taxon>
        <taxon>Bacillati</taxon>
        <taxon>Bacillota</taxon>
        <taxon>Clostridia</taxon>
        <taxon>Eubacteriales</taxon>
        <taxon>Butyricicoccaceae</taxon>
        <taxon>Butyricicoccus</taxon>
    </lineage>
</organism>
<evidence type="ECO:0000256" key="6">
    <source>
        <dbReference type="ARBA" id="ARBA00034617"/>
    </source>
</evidence>
<evidence type="ECO:0000256" key="9">
    <source>
        <dbReference type="SAM" id="MobiDB-lite"/>
    </source>
</evidence>
<dbReference type="AlphaFoldDB" id="A0A1Y4LSE8"/>
<dbReference type="GO" id="GO:0016887">
    <property type="term" value="F:ATP hydrolysis activity"/>
    <property type="evidence" value="ECO:0007669"/>
    <property type="project" value="RHEA"/>
</dbReference>
<dbReference type="InterPro" id="IPR014016">
    <property type="entry name" value="UvrD-like_ATP-bd"/>
</dbReference>
<dbReference type="GO" id="GO:0005524">
    <property type="term" value="F:ATP binding"/>
    <property type="evidence" value="ECO:0007669"/>
    <property type="project" value="UniProtKB-KW"/>
</dbReference>
<name>A0A1Y4LSE8_9FIRM</name>
<comment type="catalytic activity">
    <reaction evidence="8">
        <text>ATP + H2O = ADP + phosphate + H(+)</text>
        <dbReference type="Rhea" id="RHEA:13065"/>
        <dbReference type="ChEBI" id="CHEBI:15377"/>
        <dbReference type="ChEBI" id="CHEBI:15378"/>
        <dbReference type="ChEBI" id="CHEBI:30616"/>
        <dbReference type="ChEBI" id="CHEBI:43474"/>
        <dbReference type="ChEBI" id="CHEBI:456216"/>
        <dbReference type="EC" id="5.6.2.4"/>
    </reaction>
</comment>
<dbReference type="SUPFAM" id="SSF52540">
    <property type="entry name" value="P-loop containing nucleoside triphosphate hydrolases"/>
    <property type="match status" value="1"/>
</dbReference>
<keyword evidence="5" id="KW-0413">Isomerase</keyword>
<dbReference type="GO" id="GO:0000725">
    <property type="term" value="P:recombinational repair"/>
    <property type="evidence" value="ECO:0007669"/>
    <property type="project" value="TreeGrafter"/>
</dbReference>
<dbReference type="RefSeq" id="WP_087414877.1">
    <property type="nucleotide sequence ID" value="NZ_NFKL01000008.1"/>
</dbReference>
<keyword evidence="2" id="KW-0378">Hydrolase</keyword>
<feature type="domain" description="UvrD-like helicase C-terminal" evidence="11">
    <location>
        <begin position="543"/>
        <end position="643"/>
    </location>
</feature>
<dbReference type="PANTHER" id="PTHR11070:SF2">
    <property type="entry name" value="ATP-DEPENDENT DNA HELICASE SRS2"/>
    <property type="match status" value="1"/>
</dbReference>
<sequence>MNSKISTVAYRSNLYPVEKNISEDSIFRSQIHDPFSLEVLKKQYTLTPLQEKEYQHASTHCAYAAKNDYPWGTIRDPEHHEQVVCRCLNAKCIYFHRCRPDFDPDELTIFDENKKAQPAIERLEKTAQDKDPEEGNASAAAKLFADQKPSQNHPGNTDSTFPDKTSNTEDPFIVPKSVLTVPKSAVAKKIDFSSFTETTQDQIIDAEPPERSIINAGPGTGKTWTLIEKIIYMINEGQVEAQNILVLCFSRSAVEVVQNRLSCAAETGRIGYEWQDVDVRTFDSFSTYMLAWIQDNHPELLPRNFLLEACNYNQRIKTATSIFQRKKDMLADYEHIIVDEVQDLVGNRAELVLAMLKGLPDTCGFTILGDSCQALYDYMTEDDPSVMSSTQFYQEFFKSFPNANYYALTENHRQDDTFGQLTIPYRKAILAGTPQDRVSAAGHLLTHIHQTPVKLTQFSRNDALQYVGQGNTLGILTRTNGQALQISAWLQNADVPHALNRGLGSPTLGDWIARVFCDYENESIDESAFVTKHLAVFPEAGYEIARMRWMALVSTQLGETRNRYEVANLLKGLLRNANEPLLYESGTGNKHAITVSNIHRAKGKEFDSVIVIDDVIEAMANPDTESLLEHKVCYVALTRPKKKIERAAISRKDKQIYITRNDDQSKRCSKAGGFGKRYISHFEVGSDTDLDIHSLAVDLDLQQRIRRDAYSGMRLKLIKCPEDTRPYVVYQIVPEDNEKAVLGYTSKSFAQELEKAIQHIYNNMRSAVQYGIYPHAFCDVYIHDITTCISGMSPVPAGAKTFGDISIWSGITITGFAAVDKDTY</sequence>
<comment type="caution">
    <text evidence="12">The sequence shown here is derived from an EMBL/GenBank/DDBJ whole genome shotgun (WGS) entry which is preliminary data.</text>
</comment>